<name>A0ACC3T5K3_LIPKO</name>
<proteinExistence type="predicted"/>
<sequence>MLPLSEVAKDIAKEGGEYKITWKQFQEVEELLENRRAKYSYNSYTGMLRFLMPTFIHASGNRWITEWVQEMVNAGDIEPAGVKVFIDAALKDFKENYSRSAKDPDAGIYPRGRKWPTMALEAGYSVSYDALLDDTDLLLQGTQGRIGMVIVVKIEPLAPGETEIQNGFVQVYEYDQNLNRSVRRAVVPPPSNRLQQRQKFTWNQVLRYKIGEHISDSEQTPPLYLENLRAILEENVARHLAFNYHGDDGSEKE</sequence>
<keyword evidence="2" id="KW-1185">Reference proteome</keyword>
<reference evidence="2" key="1">
    <citation type="journal article" date="2024" name="Front. Bioeng. Biotechnol.">
        <title>Genome-scale model development and genomic sequencing of the oleaginous clade Lipomyces.</title>
        <authorList>
            <person name="Czajka J.J."/>
            <person name="Han Y."/>
            <person name="Kim J."/>
            <person name="Mondo S.J."/>
            <person name="Hofstad B.A."/>
            <person name="Robles A."/>
            <person name="Haridas S."/>
            <person name="Riley R."/>
            <person name="LaButti K."/>
            <person name="Pangilinan J."/>
            <person name="Andreopoulos W."/>
            <person name="Lipzen A."/>
            <person name="Yan J."/>
            <person name="Wang M."/>
            <person name="Ng V."/>
            <person name="Grigoriev I.V."/>
            <person name="Spatafora J.W."/>
            <person name="Magnuson J.K."/>
            <person name="Baker S.E."/>
            <person name="Pomraning K.R."/>
        </authorList>
    </citation>
    <scope>NUCLEOTIDE SEQUENCE [LARGE SCALE GENOMIC DNA]</scope>
    <source>
        <strain evidence="2">CBS 7786</strain>
    </source>
</reference>
<protein>
    <submittedName>
        <fullName evidence="1">Uncharacterized protein</fullName>
    </submittedName>
</protein>
<dbReference type="Proteomes" id="UP001433508">
    <property type="component" value="Unassembled WGS sequence"/>
</dbReference>
<evidence type="ECO:0000313" key="2">
    <source>
        <dbReference type="Proteomes" id="UP001433508"/>
    </source>
</evidence>
<organism evidence="1 2">
    <name type="scientific">Lipomyces kononenkoae</name>
    <name type="common">Yeast</name>
    <dbReference type="NCBI Taxonomy" id="34357"/>
    <lineage>
        <taxon>Eukaryota</taxon>
        <taxon>Fungi</taxon>
        <taxon>Dikarya</taxon>
        <taxon>Ascomycota</taxon>
        <taxon>Saccharomycotina</taxon>
        <taxon>Lipomycetes</taxon>
        <taxon>Lipomycetales</taxon>
        <taxon>Lipomycetaceae</taxon>
        <taxon>Lipomyces</taxon>
    </lineage>
</organism>
<gene>
    <name evidence="1" type="ORF">V1525DRAFT_387284</name>
</gene>
<evidence type="ECO:0000313" key="1">
    <source>
        <dbReference type="EMBL" id="KAK9238724.1"/>
    </source>
</evidence>
<comment type="caution">
    <text evidence="1">The sequence shown here is derived from an EMBL/GenBank/DDBJ whole genome shotgun (WGS) entry which is preliminary data.</text>
</comment>
<dbReference type="EMBL" id="MU971353">
    <property type="protein sequence ID" value="KAK9238724.1"/>
    <property type="molecule type" value="Genomic_DNA"/>
</dbReference>
<accession>A0ACC3T5K3</accession>